<organism evidence="6 7">
    <name type="scientific">Egibacter rhizosphaerae</name>
    <dbReference type="NCBI Taxonomy" id="1670831"/>
    <lineage>
        <taxon>Bacteria</taxon>
        <taxon>Bacillati</taxon>
        <taxon>Actinomycetota</taxon>
        <taxon>Nitriliruptoria</taxon>
        <taxon>Egibacterales</taxon>
        <taxon>Egibacteraceae</taxon>
        <taxon>Egibacter</taxon>
    </lineage>
</organism>
<proteinExistence type="inferred from homology"/>
<dbReference type="SMART" id="SM01043">
    <property type="entry name" value="BTAD"/>
    <property type="match status" value="1"/>
</dbReference>
<dbReference type="SUPFAM" id="SSF48452">
    <property type="entry name" value="TPR-like"/>
    <property type="match status" value="1"/>
</dbReference>
<dbReference type="InterPro" id="IPR001867">
    <property type="entry name" value="OmpR/PhoB-type_DNA-bd"/>
</dbReference>
<dbReference type="InterPro" id="IPR016032">
    <property type="entry name" value="Sig_transdc_resp-reg_C-effctor"/>
</dbReference>
<comment type="similarity">
    <text evidence="1">Belongs to the AfsR/DnrI/RedD regulatory family.</text>
</comment>
<evidence type="ECO:0000256" key="1">
    <source>
        <dbReference type="ARBA" id="ARBA00005820"/>
    </source>
</evidence>
<dbReference type="GO" id="GO:0003677">
    <property type="term" value="F:DNA binding"/>
    <property type="evidence" value="ECO:0007669"/>
    <property type="project" value="UniProtKB-KW"/>
</dbReference>
<dbReference type="Pfam" id="PF25872">
    <property type="entry name" value="HTH_77"/>
    <property type="match status" value="1"/>
</dbReference>
<dbReference type="GO" id="GO:0006355">
    <property type="term" value="P:regulation of DNA-templated transcription"/>
    <property type="evidence" value="ECO:0007669"/>
    <property type="project" value="InterPro"/>
</dbReference>
<dbReference type="CDD" id="cd15831">
    <property type="entry name" value="BTAD"/>
    <property type="match status" value="1"/>
</dbReference>
<dbReference type="InterPro" id="IPR036388">
    <property type="entry name" value="WH-like_DNA-bd_sf"/>
</dbReference>
<dbReference type="SMART" id="SM00862">
    <property type="entry name" value="Trans_reg_C"/>
    <property type="match status" value="1"/>
</dbReference>
<dbReference type="OrthoDB" id="499349at2"/>
<protein>
    <submittedName>
        <fullName evidence="6">Helix-turn-helix domain-containing protein</fullName>
    </submittedName>
</protein>
<feature type="domain" description="Bacterial transcriptional activator" evidence="5">
    <location>
        <begin position="96"/>
        <end position="249"/>
    </location>
</feature>
<dbReference type="InterPro" id="IPR011990">
    <property type="entry name" value="TPR-like_helical_dom_sf"/>
</dbReference>
<dbReference type="GO" id="GO:0000160">
    <property type="term" value="P:phosphorelay signal transduction system"/>
    <property type="evidence" value="ECO:0007669"/>
    <property type="project" value="InterPro"/>
</dbReference>
<evidence type="ECO:0000259" key="4">
    <source>
        <dbReference type="SMART" id="SM00862"/>
    </source>
</evidence>
<dbReference type="GO" id="GO:0016887">
    <property type="term" value="F:ATP hydrolysis activity"/>
    <property type="evidence" value="ECO:0007669"/>
    <property type="project" value="InterPro"/>
</dbReference>
<dbReference type="Pfam" id="PF03704">
    <property type="entry name" value="BTAD"/>
    <property type="match status" value="1"/>
</dbReference>
<dbReference type="EMBL" id="CP036402">
    <property type="protein sequence ID" value="QBI20978.1"/>
    <property type="molecule type" value="Genomic_DNA"/>
</dbReference>
<dbReference type="Pfam" id="PF13401">
    <property type="entry name" value="AAA_22"/>
    <property type="match status" value="1"/>
</dbReference>
<evidence type="ECO:0000313" key="6">
    <source>
        <dbReference type="EMBL" id="QBI20978.1"/>
    </source>
</evidence>
<dbReference type="Gene3D" id="1.25.40.10">
    <property type="entry name" value="Tetratricopeptide repeat domain"/>
    <property type="match status" value="1"/>
</dbReference>
<dbReference type="InterPro" id="IPR058852">
    <property type="entry name" value="HTH_77"/>
</dbReference>
<dbReference type="PANTHER" id="PTHR47691:SF3">
    <property type="entry name" value="HTH-TYPE TRANSCRIPTIONAL REGULATOR RV0890C-RELATED"/>
    <property type="match status" value="1"/>
</dbReference>
<dbReference type="AlphaFoldDB" id="A0A411YI77"/>
<feature type="domain" description="OmpR/PhoB-type" evidence="4">
    <location>
        <begin position="15"/>
        <end position="91"/>
    </location>
</feature>
<keyword evidence="2" id="KW-0238">DNA-binding</keyword>
<dbReference type="InterPro" id="IPR005158">
    <property type="entry name" value="BTAD"/>
</dbReference>
<dbReference type="KEGG" id="erz:ER308_16280"/>
<evidence type="ECO:0000256" key="2">
    <source>
        <dbReference type="ARBA" id="ARBA00023125"/>
    </source>
</evidence>
<feature type="region of interest" description="Disordered" evidence="3">
    <location>
        <begin position="256"/>
        <end position="305"/>
    </location>
</feature>
<dbReference type="InterPro" id="IPR049945">
    <property type="entry name" value="AAA_22"/>
</dbReference>
<keyword evidence="7" id="KW-1185">Reference proteome</keyword>
<gene>
    <name evidence="6" type="ORF">ER308_16280</name>
</gene>
<dbReference type="Proteomes" id="UP000291469">
    <property type="component" value="Chromosome"/>
</dbReference>
<evidence type="ECO:0000256" key="3">
    <source>
        <dbReference type="SAM" id="MobiDB-lite"/>
    </source>
</evidence>
<dbReference type="InterPro" id="IPR027417">
    <property type="entry name" value="P-loop_NTPase"/>
</dbReference>
<accession>A0A411YI77</accession>
<evidence type="ECO:0000259" key="5">
    <source>
        <dbReference type="SMART" id="SM01043"/>
    </source>
</evidence>
<dbReference type="SUPFAM" id="SSF52540">
    <property type="entry name" value="P-loop containing nucleoside triphosphate hydrolases"/>
    <property type="match status" value="1"/>
</dbReference>
<sequence length="1038" mass="109403">MEVRVLGPVDVVVDGVPVALGGRRPKTIVAVLALRAGRTVPIERLVDEVWGEAPPRSAVDTLQSYLSRLRTAFARVGVGDRLVTHGSSYELRPDTVDAAAFVADVERGRRAAREHQPAAAAAAFRAGLARWHGRVVEELVPGEASAAGMGPLLGAEVARLEDLRLAALGERIEAELALGAHSELAGELAALVREHPLRESLHAQRVRALAAAGRQGDALAAYSEARVALVEGLGIEPGTELRALQQRVLEQDPTLAAPSAAEGPVDPHEATSLAPWEERWSSREVPAGDGRTGEPSATDRPLGNLPLPLGGFVGRREERGELAALLSSERLVTLTGAGGCGKTRLALRVASDLAPRFPGGVWLVELGSHVEPRLVTRAVAEVFGVPDGGPDDLALRIARRLGTHPTLLVLDNCEHLVDACAELASELLAACPALSLLATSREPLDITGERTSRVPSLALPPREVRDADDLRESEAAQLFVARACEADPSFEMDDERAATVARVCRELDGIPLALELAAARLRVLSLEELADRLGDRFRLLRHGRRSAPPRHRTLEAAIDWSHDLLERPQQRLLARLSVFAGGFTLDAVEAVCAGHGVDEADVLDHLAALIDKSLVQPVRAAGPARHDLFATVRTYARARLGGPDAAADPDVARLEARHAEFFAGLAERAAPALTGADQVAWFNRLHVEHDNLRAVLARGGGPQGDDTAARVAASCWRFWLQFGHVAEGQRWLAAALDDPSSPPWVRARLLLGAGRIAGARGEHVRSAERLAAARDTAAGAGDGALEATGSARLAVAVAESSGSGVGRGPIAAPASQGRGVDVTSPLDHLAAAEATLARVADVLAADEAPGVAAEIEEARGLVAWREGRLGDAATAFARAERAHRDGGDEWSGCLARLGAARVARGQGDPETALRLHRENLVRSLRLTVSSLDFVGLPQDLHGLAAIAARADSHELAAELLGAAATLHTAVELPLTATERAEQSHTLTEVRRWLGASAADAAYARGRCMAVESAVRDALERTAALLPVPMGVGAADSGR</sequence>
<dbReference type="Gene3D" id="3.40.50.300">
    <property type="entry name" value="P-loop containing nucleotide triphosphate hydrolases"/>
    <property type="match status" value="1"/>
</dbReference>
<dbReference type="PRINTS" id="PR00364">
    <property type="entry name" value="DISEASERSIST"/>
</dbReference>
<reference evidence="6 7" key="1">
    <citation type="submission" date="2019-01" db="EMBL/GenBank/DDBJ databases">
        <title>Egibacter rhizosphaerae EGI 80759T.</title>
        <authorList>
            <person name="Chen D.-D."/>
            <person name="Tian Y."/>
            <person name="Jiao J.-Y."/>
            <person name="Zhang X.-T."/>
            <person name="Zhang Y.-G."/>
            <person name="Zhang Y."/>
            <person name="Xiao M."/>
            <person name="Shu W.-S."/>
            <person name="Li W.-J."/>
        </authorList>
    </citation>
    <scope>NUCLEOTIDE SEQUENCE [LARGE SCALE GENOMIC DNA]</scope>
    <source>
        <strain evidence="6 7">EGI 80759</strain>
    </source>
</reference>
<dbReference type="Gene3D" id="1.10.10.10">
    <property type="entry name" value="Winged helix-like DNA-binding domain superfamily/Winged helix DNA-binding domain"/>
    <property type="match status" value="1"/>
</dbReference>
<dbReference type="SUPFAM" id="SSF46894">
    <property type="entry name" value="C-terminal effector domain of the bipartite response regulators"/>
    <property type="match status" value="1"/>
</dbReference>
<name>A0A411YI77_9ACTN</name>
<evidence type="ECO:0000313" key="7">
    <source>
        <dbReference type="Proteomes" id="UP000291469"/>
    </source>
</evidence>
<dbReference type="RefSeq" id="WP_131155971.1">
    <property type="nucleotide sequence ID" value="NZ_CP036402.1"/>
</dbReference>
<dbReference type="PANTHER" id="PTHR47691">
    <property type="entry name" value="REGULATOR-RELATED"/>
    <property type="match status" value="1"/>
</dbReference>